<keyword evidence="1" id="KW-0732">Signal</keyword>
<dbReference type="EMBL" id="VUMZ01000002">
    <property type="protein sequence ID" value="MST51293.1"/>
    <property type="molecule type" value="Genomic_DNA"/>
</dbReference>
<name>A0A6L5Y3U6_9FIRM</name>
<dbReference type="Gene3D" id="3.40.50.2300">
    <property type="match status" value="2"/>
</dbReference>
<dbReference type="InterPro" id="IPR052910">
    <property type="entry name" value="ABC-Purine-Binding"/>
</dbReference>
<dbReference type="InterPro" id="IPR003760">
    <property type="entry name" value="PnrA-like"/>
</dbReference>
<keyword evidence="4" id="KW-1185">Reference proteome</keyword>
<evidence type="ECO:0000313" key="3">
    <source>
        <dbReference type="EMBL" id="MST51293.1"/>
    </source>
</evidence>
<evidence type="ECO:0000259" key="2">
    <source>
        <dbReference type="Pfam" id="PF02608"/>
    </source>
</evidence>
<accession>A0A6L5Y3U6</accession>
<dbReference type="Pfam" id="PF02608">
    <property type="entry name" value="Bmp"/>
    <property type="match status" value="1"/>
</dbReference>
<dbReference type="PANTHER" id="PTHR43208">
    <property type="entry name" value="ABC TRANSPORTER SUBSTRATE-BINDING PROTEIN"/>
    <property type="match status" value="1"/>
</dbReference>
<evidence type="ECO:0000313" key="4">
    <source>
        <dbReference type="Proteomes" id="UP000474676"/>
    </source>
</evidence>
<dbReference type="AlphaFoldDB" id="A0A6L5Y3U6"/>
<evidence type="ECO:0000256" key="1">
    <source>
        <dbReference type="ARBA" id="ARBA00022729"/>
    </source>
</evidence>
<dbReference type="Proteomes" id="UP000474676">
    <property type="component" value="Unassembled WGS sequence"/>
</dbReference>
<sequence length="648" mass="73760">MSCCEGGAFVIDYKIVRKRGEKEYHRAVAKGRYPYLPALDDLLSMEETVGEEYLGTMEIPVHMIRGTKTVGRKESFSYGFMPLLEPGSEFAAKWVSLYDIQMDTGFTDPVKVYEYMNCFYVAEGNKRVSVMKYLNGDSILADVTRVIPKKTEEKDRMIYYEFLDFYRVTGVYGITFSELGCYKRLAEYFGRDLQTAWPEETVRLLKTVFVYFGVLFAEKGGGRLDITAADALLIYLSVYSIDSLTCKPPEEIRRRMDKLWKEFRTGIREEAIDIVDTPELFGGTRSSGIFSLFAGSVYSEAKPLRVAFVHEKNAENSSWVYSHELGLEYLEECFDGIVTTEVFSDCGNDEAVRAAIDRAVEHGAEVIFTTSPSLMAETFRSAIHYPKIRFLNCSVKLQHQAVRTYYTRSYEVKFVLGALAACLAENHRIGYRADYPIYGYIANINAFAAGAAMIDPQSRVILTWATKEKSDWRRELAEQEVSVVSGADMQPLHSTSREYGLYRYEAGEPMNLAVPCWNWGRYYELILRTVMNGTWDGLNAVKRHQAVNYWYGMSSGILDLQLLRDFSPGTRRMVKYLRDGIVSGNIYPFEGELKDRQGRVRQREGRMSNEGIIGMDWLLDNVDGSLPKLEELKSTAKNAVSVSGVIEK</sequence>
<dbReference type="GO" id="GO:0005886">
    <property type="term" value="C:plasma membrane"/>
    <property type="evidence" value="ECO:0007669"/>
    <property type="project" value="InterPro"/>
</dbReference>
<reference evidence="3 4" key="1">
    <citation type="submission" date="2019-08" db="EMBL/GenBank/DDBJ databases">
        <title>In-depth cultivation of the pig gut microbiome towards novel bacterial diversity and tailored functional studies.</title>
        <authorList>
            <person name="Wylensek D."/>
            <person name="Hitch T.C.A."/>
            <person name="Clavel T."/>
        </authorList>
    </citation>
    <scope>NUCLEOTIDE SEQUENCE [LARGE SCALE GENOMIC DNA]</scope>
    <source>
        <strain evidence="3 4">WCA-MUC-591-APC-3H</strain>
    </source>
</reference>
<gene>
    <name evidence="3" type="ORF">FYJ64_02970</name>
</gene>
<organism evidence="3 4">
    <name type="scientific">Hornefia butyriciproducens</name>
    <dbReference type="NCBI Taxonomy" id="2652293"/>
    <lineage>
        <taxon>Bacteria</taxon>
        <taxon>Bacillati</taxon>
        <taxon>Bacillota</taxon>
        <taxon>Clostridia</taxon>
        <taxon>Peptostreptococcales</taxon>
        <taxon>Anaerovoracaceae</taxon>
        <taxon>Hornefia</taxon>
    </lineage>
</organism>
<comment type="caution">
    <text evidence="3">The sequence shown here is derived from an EMBL/GenBank/DDBJ whole genome shotgun (WGS) entry which is preliminary data.</text>
</comment>
<dbReference type="PANTHER" id="PTHR43208:SF1">
    <property type="entry name" value="ABC TRANSPORTER SUBSTRATE-BINDING PROTEIN"/>
    <property type="match status" value="1"/>
</dbReference>
<protein>
    <submittedName>
        <fullName evidence="3">BMP family ABC transporter substrate-binding protein</fullName>
    </submittedName>
</protein>
<proteinExistence type="predicted"/>
<feature type="domain" description="ABC transporter substrate-binding protein PnrA-like" evidence="2">
    <location>
        <begin position="305"/>
        <end position="477"/>
    </location>
</feature>